<dbReference type="PIRSF" id="PIRSF020555">
    <property type="entry name" value="UCP020555"/>
    <property type="match status" value="1"/>
</dbReference>
<name>A0ABS1JLG1_9BURK</name>
<reference evidence="2 3" key="1">
    <citation type="journal article" date="2017" name="Int. J. Syst. Evol. Microbiol.">
        <title>Ramlibacter alkalitolerans sp. nov., alkali-tolerant bacterium isolated from soil of ginseng.</title>
        <authorList>
            <person name="Lee D.H."/>
            <person name="Cha C.J."/>
        </authorList>
    </citation>
    <scope>NUCLEOTIDE SEQUENCE [LARGE SCALE GENOMIC DNA]</scope>
    <source>
        <strain evidence="2 3">KACC 19305</strain>
    </source>
</reference>
<dbReference type="InterPro" id="IPR014508">
    <property type="entry name" value="UCP020555_TPR-like"/>
</dbReference>
<feature type="chain" id="PRO_5046227317" evidence="1">
    <location>
        <begin position="20"/>
        <end position="119"/>
    </location>
</feature>
<gene>
    <name evidence="2" type="ORF">JI746_05965</name>
</gene>
<evidence type="ECO:0000313" key="3">
    <source>
        <dbReference type="Proteomes" id="UP000622707"/>
    </source>
</evidence>
<dbReference type="Proteomes" id="UP000622707">
    <property type="component" value="Unassembled WGS sequence"/>
</dbReference>
<dbReference type="RefSeq" id="WP_201687893.1">
    <property type="nucleotide sequence ID" value="NZ_JAEQND010000003.1"/>
</dbReference>
<evidence type="ECO:0000256" key="1">
    <source>
        <dbReference type="SAM" id="SignalP"/>
    </source>
</evidence>
<organism evidence="2 3">
    <name type="scientific">Ramlibacter alkalitolerans</name>
    <dbReference type="NCBI Taxonomy" id="2039631"/>
    <lineage>
        <taxon>Bacteria</taxon>
        <taxon>Pseudomonadati</taxon>
        <taxon>Pseudomonadota</taxon>
        <taxon>Betaproteobacteria</taxon>
        <taxon>Burkholderiales</taxon>
        <taxon>Comamonadaceae</taxon>
        <taxon>Ramlibacter</taxon>
    </lineage>
</organism>
<dbReference type="PROSITE" id="PS51257">
    <property type="entry name" value="PROKAR_LIPOPROTEIN"/>
    <property type="match status" value="1"/>
</dbReference>
<dbReference type="Pfam" id="PF16068">
    <property type="entry name" value="DUF4810"/>
    <property type="match status" value="1"/>
</dbReference>
<proteinExistence type="predicted"/>
<keyword evidence="1" id="KW-0732">Signal</keyword>
<accession>A0ABS1JLG1</accession>
<comment type="caution">
    <text evidence="2">The sequence shown here is derived from an EMBL/GenBank/DDBJ whole genome shotgun (WGS) entry which is preliminary data.</text>
</comment>
<protein>
    <submittedName>
        <fullName evidence="2">DUF4810 domain-containing protein</fullName>
    </submittedName>
</protein>
<evidence type="ECO:0000313" key="2">
    <source>
        <dbReference type="EMBL" id="MBL0424650.1"/>
    </source>
</evidence>
<feature type="signal peptide" evidence="1">
    <location>
        <begin position="1"/>
        <end position="19"/>
    </location>
</feature>
<sequence length="119" mass="12884">MKYLVIAAAVALLSGCAARGLYNWGGYDDALYASYKDPTKAEALRTKLETHIAAMESAGQKVAPGLYAELGTLYFQAGAKSRAAEFYAKEQKAWPESSQLMTALINNIQRTAATEAEKK</sequence>
<keyword evidence="3" id="KW-1185">Reference proteome</keyword>
<dbReference type="EMBL" id="JAEQND010000003">
    <property type="protein sequence ID" value="MBL0424650.1"/>
    <property type="molecule type" value="Genomic_DNA"/>
</dbReference>